<dbReference type="Proteomes" id="UP001597546">
    <property type="component" value="Unassembled WGS sequence"/>
</dbReference>
<dbReference type="Gene3D" id="1.10.10.60">
    <property type="entry name" value="Homeodomain-like"/>
    <property type="match status" value="1"/>
</dbReference>
<keyword evidence="2" id="KW-0238">DNA-binding</keyword>
<dbReference type="SMART" id="SM00342">
    <property type="entry name" value="HTH_ARAC"/>
    <property type="match status" value="1"/>
</dbReference>
<gene>
    <name evidence="5" type="ORF">ACFSSE_05900</name>
</gene>
<dbReference type="SUPFAM" id="SSF46689">
    <property type="entry name" value="Homeodomain-like"/>
    <property type="match status" value="1"/>
</dbReference>
<evidence type="ECO:0000313" key="5">
    <source>
        <dbReference type="EMBL" id="MFD2731233.1"/>
    </source>
</evidence>
<sequence>MVCPRCILALENGLEVINCNFNEVKLGFVNINRSFPILKIQEMLLSLGFELITTHDQRLVGSIKTKLIELLQVNENLRSEKLSVWLSNELSKDYHYLSNLFSDTEGKTIERYFIKLRVEKVKEFLVYNELNLKEIAFKLGFSSVAHLSAQFKKETGFTTTHFKKLGLNKRLFIDEL</sequence>
<dbReference type="PANTHER" id="PTHR43280:SF28">
    <property type="entry name" value="HTH-TYPE TRANSCRIPTIONAL ACTIVATOR RHAS"/>
    <property type="match status" value="1"/>
</dbReference>
<dbReference type="InterPro" id="IPR009057">
    <property type="entry name" value="Homeodomain-like_sf"/>
</dbReference>
<evidence type="ECO:0000259" key="4">
    <source>
        <dbReference type="PROSITE" id="PS01124"/>
    </source>
</evidence>
<dbReference type="PANTHER" id="PTHR43280">
    <property type="entry name" value="ARAC-FAMILY TRANSCRIPTIONAL REGULATOR"/>
    <property type="match status" value="1"/>
</dbReference>
<name>A0ABW5TQE8_9SPHI</name>
<keyword evidence="3" id="KW-0804">Transcription</keyword>
<proteinExistence type="predicted"/>
<protein>
    <submittedName>
        <fullName evidence="5">Helix-turn-helix domain-containing protein</fullName>
    </submittedName>
</protein>
<comment type="caution">
    <text evidence="5">The sequence shown here is derived from an EMBL/GenBank/DDBJ whole genome shotgun (WGS) entry which is preliminary data.</text>
</comment>
<dbReference type="PROSITE" id="PS01124">
    <property type="entry name" value="HTH_ARAC_FAMILY_2"/>
    <property type="match status" value="1"/>
</dbReference>
<evidence type="ECO:0000313" key="6">
    <source>
        <dbReference type="Proteomes" id="UP001597546"/>
    </source>
</evidence>
<dbReference type="RefSeq" id="WP_379041120.1">
    <property type="nucleotide sequence ID" value="NZ_JBHSKW010000007.1"/>
</dbReference>
<evidence type="ECO:0000256" key="2">
    <source>
        <dbReference type="ARBA" id="ARBA00023125"/>
    </source>
</evidence>
<evidence type="ECO:0000256" key="3">
    <source>
        <dbReference type="ARBA" id="ARBA00023163"/>
    </source>
</evidence>
<keyword evidence="1" id="KW-0805">Transcription regulation</keyword>
<accession>A0ABW5TQE8</accession>
<reference evidence="6" key="1">
    <citation type="journal article" date="2019" name="Int. J. Syst. Evol. Microbiol.">
        <title>The Global Catalogue of Microorganisms (GCM) 10K type strain sequencing project: providing services to taxonomists for standard genome sequencing and annotation.</title>
        <authorList>
            <consortium name="The Broad Institute Genomics Platform"/>
            <consortium name="The Broad Institute Genome Sequencing Center for Infectious Disease"/>
            <person name="Wu L."/>
            <person name="Ma J."/>
        </authorList>
    </citation>
    <scope>NUCLEOTIDE SEQUENCE [LARGE SCALE GENOMIC DNA]</scope>
    <source>
        <strain evidence="6">KCTC 42456</strain>
    </source>
</reference>
<feature type="domain" description="HTH araC/xylS-type" evidence="4">
    <location>
        <begin position="86"/>
        <end position="165"/>
    </location>
</feature>
<dbReference type="Pfam" id="PF12833">
    <property type="entry name" value="HTH_18"/>
    <property type="match status" value="1"/>
</dbReference>
<dbReference type="EMBL" id="JBHULV010000017">
    <property type="protein sequence ID" value="MFD2731233.1"/>
    <property type="molecule type" value="Genomic_DNA"/>
</dbReference>
<organism evidence="5 6">
    <name type="scientific">Pedobacter alpinus</name>
    <dbReference type="NCBI Taxonomy" id="1590643"/>
    <lineage>
        <taxon>Bacteria</taxon>
        <taxon>Pseudomonadati</taxon>
        <taxon>Bacteroidota</taxon>
        <taxon>Sphingobacteriia</taxon>
        <taxon>Sphingobacteriales</taxon>
        <taxon>Sphingobacteriaceae</taxon>
        <taxon>Pedobacter</taxon>
    </lineage>
</organism>
<keyword evidence="6" id="KW-1185">Reference proteome</keyword>
<evidence type="ECO:0000256" key="1">
    <source>
        <dbReference type="ARBA" id="ARBA00023015"/>
    </source>
</evidence>
<dbReference type="InterPro" id="IPR018060">
    <property type="entry name" value="HTH_AraC"/>
</dbReference>